<organism evidence="1 2">
    <name type="scientific">Rhodopirellula maiorica SM1</name>
    <dbReference type="NCBI Taxonomy" id="1265738"/>
    <lineage>
        <taxon>Bacteria</taxon>
        <taxon>Pseudomonadati</taxon>
        <taxon>Planctomycetota</taxon>
        <taxon>Planctomycetia</taxon>
        <taxon>Pirellulales</taxon>
        <taxon>Pirellulaceae</taxon>
        <taxon>Novipirellula</taxon>
    </lineage>
</organism>
<sequence length="43" mass="4590">MALGAGPPGTIETICKDKQLRLGSCSRPHRQVPMNAKISVQVT</sequence>
<name>M5RMV1_9BACT</name>
<reference evidence="1 2" key="1">
    <citation type="journal article" date="2013" name="Mar. Genomics">
        <title>Expression of sulfatases in Rhodopirellula baltica and the diversity of sulfatases in the genus Rhodopirellula.</title>
        <authorList>
            <person name="Wegner C.E."/>
            <person name="Richter-Heitmann T."/>
            <person name="Klindworth A."/>
            <person name="Klockow C."/>
            <person name="Richter M."/>
            <person name="Achstetter T."/>
            <person name="Glockner F.O."/>
            <person name="Harder J."/>
        </authorList>
    </citation>
    <scope>NUCLEOTIDE SEQUENCE [LARGE SCALE GENOMIC DNA]</scope>
    <source>
        <strain evidence="1 2">SM1</strain>
    </source>
</reference>
<comment type="caution">
    <text evidence="1">The sequence shown here is derived from an EMBL/GenBank/DDBJ whole genome shotgun (WGS) entry which is preliminary data.</text>
</comment>
<proteinExistence type="predicted"/>
<evidence type="ECO:0000313" key="2">
    <source>
        <dbReference type="Proteomes" id="UP000011991"/>
    </source>
</evidence>
<keyword evidence="2" id="KW-1185">Reference proteome</keyword>
<accession>M5RMV1</accession>
<dbReference type="AlphaFoldDB" id="M5RMV1"/>
<gene>
    <name evidence="1" type="ORF">RMSM_06368</name>
</gene>
<dbReference type="PATRIC" id="fig|1265738.3.peg.6346"/>
<dbReference type="EMBL" id="ANOG01000923">
    <property type="protein sequence ID" value="EMI16717.1"/>
    <property type="molecule type" value="Genomic_DNA"/>
</dbReference>
<evidence type="ECO:0000313" key="1">
    <source>
        <dbReference type="EMBL" id="EMI16717.1"/>
    </source>
</evidence>
<protein>
    <submittedName>
        <fullName evidence="1">Uncharacterized protein</fullName>
    </submittedName>
</protein>
<dbReference type="Proteomes" id="UP000011991">
    <property type="component" value="Unassembled WGS sequence"/>
</dbReference>